<dbReference type="RefSeq" id="WP_307292666.1">
    <property type="nucleotide sequence ID" value="NZ_JAUSXV010000001.1"/>
</dbReference>
<evidence type="ECO:0000313" key="1">
    <source>
        <dbReference type="EMBL" id="MDQ0646066.1"/>
    </source>
</evidence>
<dbReference type="CDD" id="cd00090">
    <property type="entry name" value="HTH_ARSR"/>
    <property type="match status" value="1"/>
</dbReference>
<evidence type="ECO:0000313" key="2">
    <source>
        <dbReference type="Proteomes" id="UP001244427"/>
    </source>
</evidence>
<dbReference type="SUPFAM" id="SSF46785">
    <property type="entry name" value="Winged helix' DNA-binding domain"/>
    <property type="match status" value="1"/>
</dbReference>
<proteinExistence type="predicted"/>
<dbReference type="Gene3D" id="1.10.10.10">
    <property type="entry name" value="Winged helix-like DNA-binding domain superfamily/Winged helix DNA-binding domain"/>
    <property type="match status" value="1"/>
</dbReference>
<reference evidence="1 2" key="1">
    <citation type="submission" date="2023-07" db="EMBL/GenBank/DDBJ databases">
        <title>Comparative genomics of wheat-associated soil bacteria to identify genetic determinants of phenazine resistance.</title>
        <authorList>
            <person name="Mouncey N."/>
        </authorList>
    </citation>
    <scope>NUCLEOTIDE SEQUENCE [LARGE SCALE GENOMIC DNA]</scope>
    <source>
        <strain evidence="1 2">W4I9-1</strain>
    </source>
</reference>
<gene>
    <name evidence="1" type="ORF">QFZ53_000262</name>
</gene>
<keyword evidence="2" id="KW-1185">Reference proteome</keyword>
<sequence length="178" mass="19782">MNRGPMRKTTPIADVIMHPVRMRIIQQIGARELTTTALRETLPDVSTATLYRHVAALVDAGIVAVVGERKIRGAVERTLALGERMAHVDREELQAMDAEQLRRAFLTYLGQVAERFDESLSSDDARARDYLGFGMTQLHVTTDDLADLQARLGEMLAPYLDPDRQGTRAVTLATILLP</sequence>
<dbReference type="Proteomes" id="UP001244427">
    <property type="component" value="Unassembled WGS sequence"/>
</dbReference>
<dbReference type="InterPro" id="IPR036390">
    <property type="entry name" value="WH_DNA-bd_sf"/>
</dbReference>
<protein>
    <submittedName>
        <fullName evidence="1">DNA-binding HxlR family transcriptional regulator</fullName>
    </submittedName>
</protein>
<dbReference type="GO" id="GO:0003677">
    <property type="term" value="F:DNA binding"/>
    <property type="evidence" value="ECO:0007669"/>
    <property type="project" value="UniProtKB-KW"/>
</dbReference>
<dbReference type="Pfam" id="PF12840">
    <property type="entry name" value="HTH_20"/>
    <property type="match status" value="1"/>
</dbReference>
<organism evidence="1 2">
    <name type="scientific">Microbacterium natoriense</name>
    <dbReference type="NCBI Taxonomy" id="284570"/>
    <lineage>
        <taxon>Bacteria</taxon>
        <taxon>Bacillati</taxon>
        <taxon>Actinomycetota</taxon>
        <taxon>Actinomycetes</taxon>
        <taxon>Micrococcales</taxon>
        <taxon>Microbacteriaceae</taxon>
        <taxon>Microbacterium</taxon>
    </lineage>
</organism>
<dbReference type="InterPro" id="IPR036388">
    <property type="entry name" value="WH-like_DNA-bd_sf"/>
</dbReference>
<accession>A0AAW8EV51</accession>
<dbReference type="EMBL" id="JAUSXV010000001">
    <property type="protein sequence ID" value="MDQ0646066.1"/>
    <property type="molecule type" value="Genomic_DNA"/>
</dbReference>
<comment type="caution">
    <text evidence="1">The sequence shown here is derived from an EMBL/GenBank/DDBJ whole genome shotgun (WGS) entry which is preliminary data.</text>
</comment>
<dbReference type="InterPro" id="IPR011991">
    <property type="entry name" value="ArsR-like_HTH"/>
</dbReference>
<keyword evidence="1" id="KW-0238">DNA-binding</keyword>
<dbReference type="Gene3D" id="6.10.140.2180">
    <property type="match status" value="1"/>
</dbReference>
<dbReference type="AlphaFoldDB" id="A0AAW8EV51"/>
<name>A0AAW8EV51_9MICO</name>